<dbReference type="PANTHER" id="PTHR30344:SF1">
    <property type="entry name" value="6-PHOSPHOGLUCONOLACTONASE"/>
    <property type="match status" value="1"/>
</dbReference>
<evidence type="ECO:0000256" key="2">
    <source>
        <dbReference type="ARBA" id="ARBA00022526"/>
    </source>
</evidence>
<dbReference type="Gene3D" id="2.130.10.10">
    <property type="entry name" value="YVTN repeat-like/Quinoprotein amine dehydrogenase"/>
    <property type="match status" value="1"/>
</dbReference>
<keyword evidence="2" id="KW-0313">Glucose metabolism</keyword>
<dbReference type="EMBL" id="CP015581">
    <property type="protein sequence ID" value="ARU98932.1"/>
    <property type="molecule type" value="Genomic_DNA"/>
</dbReference>
<comment type="similarity">
    <text evidence="1">Belongs to the cycloisomerase 2 family.</text>
</comment>
<name>A0A1Y0LA27_TATCI</name>
<evidence type="ECO:0000256" key="3">
    <source>
        <dbReference type="SAM" id="SignalP"/>
    </source>
</evidence>
<evidence type="ECO:0000313" key="5">
    <source>
        <dbReference type="EMBL" id="ARU98932.1"/>
    </source>
</evidence>
<accession>A0A1Y0LA27</accession>
<dbReference type="SUPFAM" id="SSF51004">
    <property type="entry name" value="C-terminal (heme d1) domain of cytochrome cd1-nitrite reductase"/>
    <property type="match status" value="1"/>
</dbReference>
<proteinExistence type="inferred from homology"/>
<dbReference type="GO" id="GO:0017057">
    <property type="term" value="F:6-phosphogluconolactonase activity"/>
    <property type="evidence" value="ECO:0007669"/>
    <property type="project" value="TreeGrafter"/>
</dbReference>
<dbReference type="InterPro" id="IPR015943">
    <property type="entry name" value="WD40/YVTN_repeat-like_dom_sf"/>
</dbReference>
<dbReference type="OrthoDB" id="9790815at2"/>
<feature type="signal peptide" evidence="3">
    <location>
        <begin position="1"/>
        <end position="22"/>
    </location>
</feature>
<dbReference type="PANTHER" id="PTHR30344">
    <property type="entry name" value="6-PHOSPHOGLUCONOLACTONASE-RELATED"/>
    <property type="match status" value="1"/>
</dbReference>
<gene>
    <name evidence="4" type="ORF">A7K98_14715</name>
    <name evidence="5" type="ORF">A7K99_14700</name>
</gene>
<dbReference type="KEGG" id="tci:A7K98_14715"/>
<evidence type="ECO:0000313" key="7">
    <source>
        <dbReference type="Proteomes" id="UP000195814"/>
    </source>
</evidence>
<dbReference type="GO" id="GO:0005829">
    <property type="term" value="C:cytosol"/>
    <property type="evidence" value="ECO:0007669"/>
    <property type="project" value="TreeGrafter"/>
</dbReference>
<dbReference type="InterPro" id="IPR050282">
    <property type="entry name" value="Cycloisomerase_2"/>
</dbReference>
<dbReference type="InterPro" id="IPR019405">
    <property type="entry name" value="Lactonase_7-beta_prop"/>
</dbReference>
<reference evidence="6 7" key="1">
    <citation type="submission" date="2016-05" db="EMBL/GenBank/DDBJ databases">
        <title>Complete genome sequence of two 2,5-diketo-D-glunonic acid producing strain Tatumella citrea.</title>
        <authorList>
            <person name="Duan C."/>
            <person name="Yang J."/>
            <person name="Yang S."/>
        </authorList>
    </citation>
    <scope>NUCLEOTIDE SEQUENCE [LARGE SCALE GENOMIC DNA]</scope>
    <source>
        <strain evidence="5 6">ATCC 39140</strain>
        <strain evidence="4 7">DSM 13699</strain>
    </source>
</reference>
<protein>
    <submittedName>
        <fullName evidence="4">6-phosphogluconolactonase</fullName>
    </submittedName>
</protein>
<sequence length="376" mass="40896">MRKIFLSSLCAIALSASFASDAKTFVYVSNAGSGKISHYELNEKAGKMVFLDEITAGGKVMPTAISPDHKYFYAATRSKPYSIVSWKIDPTNGDLTDKKVNPIDYSYAYIATDHSGKYLFGASYGQNVVVSYRLENGQLTKAISVFPTGPHAHSVIVDKTNKSLYVGNLGVDKVLQLSLAKDGSLSPIGSGAVGTVEGDGPRHSVISPDNRFVYNIGEMGGIISQFSRAPDGSLKRVADVASAVAEKYKLEHGKERPDDYSDPTPRIWASDIKITPNGDYIYVSERTTSTLSGYKVNKSTGKLSLIGIWKTETQPRGIAVSPDGHWLIASGEKSNFVSVYRITNQTGKLTFNQRIMASKDNSPQDACWIVTEDFSK</sequence>
<dbReference type="RefSeq" id="WP_087489265.1">
    <property type="nucleotide sequence ID" value="NZ_CP015579.1"/>
</dbReference>
<dbReference type="Proteomes" id="UP000195729">
    <property type="component" value="Chromosome"/>
</dbReference>
<keyword evidence="3" id="KW-0732">Signal</keyword>
<dbReference type="InterPro" id="IPR011048">
    <property type="entry name" value="Haem_d1_sf"/>
</dbReference>
<dbReference type="Proteomes" id="UP000195814">
    <property type="component" value="Chromosome"/>
</dbReference>
<keyword evidence="6" id="KW-1185">Reference proteome</keyword>
<feature type="chain" id="PRO_5013322046" evidence="3">
    <location>
        <begin position="23"/>
        <end position="376"/>
    </location>
</feature>
<dbReference type="Pfam" id="PF10282">
    <property type="entry name" value="Lactonase"/>
    <property type="match status" value="1"/>
</dbReference>
<dbReference type="AlphaFoldDB" id="A0A1Y0LA27"/>
<dbReference type="GO" id="GO:0006006">
    <property type="term" value="P:glucose metabolic process"/>
    <property type="evidence" value="ECO:0007669"/>
    <property type="project" value="UniProtKB-KW"/>
</dbReference>
<keyword evidence="2" id="KW-0119">Carbohydrate metabolism</keyword>
<evidence type="ECO:0000313" key="4">
    <source>
        <dbReference type="EMBL" id="ARU94894.1"/>
    </source>
</evidence>
<organism evidence="4 7">
    <name type="scientific">Tatumella citrea</name>
    <name type="common">Pantoea citrea</name>
    <dbReference type="NCBI Taxonomy" id="53336"/>
    <lineage>
        <taxon>Bacteria</taxon>
        <taxon>Pseudomonadati</taxon>
        <taxon>Pseudomonadota</taxon>
        <taxon>Gammaproteobacteria</taxon>
        <taxon>Enterobacterales</taxon>
        <taxon>Erwiniaceae</taxon>
        <taxon>Tatumella</taxon>
    </lineage>
</organism>
<dbReference type="EMBL" id="CP015579">
    <property type="protein sequence ID" value="ARU94894.1"/>
    <property type="molecule type" value="Genomic_DNA"/>
</dbReference>
<evidence type="ECO:0000256" key="1">
    <source>
        <dbReference type="ARBA" id="ARBA00005564"/>
    </source>
</evidence>
<evidence type="ECO:0000313" key="6">
    <source>
        <dbReference type="Proteomes" id="UP000195729"/>
    </source>
</evidence>